<proteinExistence type="predicted"/>
<evidence type="ECO:0000256" key="2">
    <source>
        <dbReference type="PROSITE-ProRule" id="PRU00169"/>
    </source>
</evidence>
<gene>
    <name evidence="4" type="ORF">EDE15_4490</name>
</gene>
<dbReference type="InterPro" id="IPR011006">
    <property type="entry name" value="CheY-like_superfamily"/>
</dbReference>
<evidence type="ECO:0000313" key="5">
    <source>
        <dbReference type="Proteomes" id="UP000269669"/>
    </source>
</evidence>
<dbReference type="Gene3D" id="3.40.50.2300">
    <property type="match status" value="1"/>
</dbReference>
<dbReference type="InterPro" id="IPR001789">
    <property type="entry name" value="Sig_transdc_resp-reg_receiver"/>
</dbReference>
<keyword evidence="5" id="KW-1185">Reference proteome</keyword>
<dbReference type="GO" id="GO:0000160">
    <property type="term" value="P:phosphorelay signal transduction system"/>
    <property type="evidence" value="ECO:0007669"/>
    <property type="project" value="InterPro"/>
</dbReference>
<dbReference type="CDD" id="cd00156">
    <property type="entry name" value="REC"/>
    <property type="match status" value="1"/>
</dbReference>
<dbReference type="PROSITE" id="PS50110">
    <property type="entry name" value="RESPONSE_REGULATORY"/>
    <property type="match status" value="1"/>
</dbReference>
<dbReference type="PANTHER" id="PTHR44591">
    <property type="entry name" value="STRESS RESPONSE REGULATOR PROTEIN 1"/>
    <property type="match status" value="1"/>
</dbReference>
<dbReference type="RefSeq" id="WP_125487175.1">
    <property type="nucleotide sequence ID" value="NZ_RSDW01000001.1"/>
</dbReference>
<organism evidence="4 5">
    <name type="scientific">Edaphobacter aggregans</name>
    <dbReference type="NCBI Taxonomy" id="570835"/>
    <lineage>
        <taxon>Bacteria</taxon>
        <taxon>Pseudomonadati</taxon>
        <taxon>Acidobacteriota</taxon>
        <taxon>Terriglobia</taxon>
        <taxon>Terriglobales</taxon>
        <taxon>Acidobacteriaceae</taxon>
        <taxon>Edaphobacter</taxon>
    </lineage>
</organism>
<dbReference type="Pfam" id="PF00072">
    <property type="entry name" value="Response_reg"/>
    <property type="match status" value="1"/>
</dbReference>
<evidence type="ECO:0000256" key="1">
    <source>
        <dbReference type="ARBA" id="ARBA00022553"/>
    </source>
</evidence>
<sequence>MPDAKVKLLVVDDDASLLMLLSQIFTESGYNVRSAEDGFSALAEIRNEIPNIILSDLNMPGMSGFEFLSVVRRRFPAIRTIAMSGALSGDGVPPGVVADAFYEKGTNLSSLLQIMHDMAHMEWQFFQHPGTLAPIWIPKNGHDSSGEEYVTVTCPECLRAFPQVLGKDILLINETDCVHCSSLVHYAIVQPMNPIFPQASRQKSGLAMPTPLNAPNFSE</sequence>
<evidence type="ECO:0000259" key="3">
    <source>
        <dbReference type="PROSITE" id="PS50110"/>
    </source>
</evidence>
<protein>
    <submittedName>
        <fullName evidence="4">Response regulator receiver domain-containing protein</fullName>
    </submittedName>
</protein>
<keyword evidence="1 2" id="KW-0597">Phosphoprotein</keyword>
<dbReference type="EMBL" id="RSDW01000001">
    <property type="protein sequence ID" value="RSL18884.1"/>
    <property type="molecule type" value="Genomic_DNA"/>
</dbReference>
<name>A0A3R9P040_9BACT</name>
<dbReference type="AlphaFoldDB" id="A0A3R9P040"/>
<feature type="domain" description="Response regulatory" evidence="3">
    <location>
        <begin position="7"/>
        <end position="119"/>
    </location>
</feature>
<dbReference type="OrthoDB" id="122578at2"/>
<evidence type="ECO:0000313" key="4">
    <source>
        <dbReference type="EMBL" id="RSL18884.1"/>
    </source>
</evidence>
<dbReference type="Proteomes" id="UP000269669">
    <property type="component" value="Unassembled WGS sequence"/>
</dbReference>
<feature type="modified residue" description="4-aspartylphosphate" evidence="2">
    <location>
        <position position="56"/>
    </location>
</feature>
<dbReference type="PANTHER" id="PTHR44591:SF3">
    <property type="entry name" value="RESPONSE REGULATORY DOMAIN-CONTAINING PROTEIN"/>
    <property type="match status" value="1"/>
</dbReference>
<dbReference type="InterPro" id="IPR050595">
    <property type="entry name" value="Bact_response_regulator"/>
</dbReference>
<dbReference type="SUPFAM" id="SSF52172">
    <property type="entry name" value="CheY-like"/>
    <property type="match status" value="1"/>
</dbReference>
<comment type="caution">
    <text evidence="4">The sequence shown here is derived from an EMBL/GenBank/DDBJ whole genome shotgun (WGS) entry which is preliminary data.</text>
</comment>
<accession>A0A3R9P040</accession>
<reference evidence="4 5" key="1">
    <citation type="submission" date="2018-12" db="EMBL/GenBank/DDBJ databases">
        <title>Sequencing of bacterial isolates from soil warming experiment in Harvard Forest, Massachusetts, USA.</title>
        <authorList>
            <person name="Deangelis K."/>
        </authorList>
    </citation>
    <scope>NUCLEOTIDE SEQUENCE [LARGE SCALE GENOMIC DNA]</scope>
    <source>
        <strain evidence="4 5">EB153</strain>
    </source>
</reference>
<dbReference type="SMART" id="SM00448">
    <property type="entry name" value="REC"/>
    <property type="match status" value="1"/>
</dbReference>